<dbReference type="InterPro" id="IPR007627">
    <property type="entry name" value="RNA_pol_sigma70_r2"/>
</dbReference>
<keyword evidence="4" id="KW-0238">DNA-binding</keyword>
<dbReference type="RefSeq" id="WP_173081896.1">
    <property type="nucleotide sequence ID" value="NZ_BAABJB010000020.1"/>
</dbReference>
<dbReference type="PANTHER" id="PTHR43133">
    <property type="entry name" value="RNA POLYMERASE ECF-TYPE SIGMA FACTO"/>
    <property type="match status" value="1"/>
</dbReference>
<dbReference type="Gene3D" id="1.10.10.10">
    <property type="entry name" value="Winged helix-like DNA-binding domain superfamily/Winged helix DNA-binding domain"/>
    <property type="match status" value="1"/>
</dbReference>
<dbReference type="Pfam" id="PF08281">
    <property type="entry name" value="Sigma70_r4_2"/>
    <property type="match status" value="1"/>
</dbReference>
<evidence type="ECO:0000259" key="6">
    <source>
        <dbReference type="Pfam" id="PF04542"/>
    </source>
</evidence>
<dbReference type="CDD" id="cd06171">
    <property type="entry name" value="Sigma70_r4"/>
    <property type="match status" value="1"/>
</dbReference>
<dbReference type="GO" id="GO:0016987">
    <property type="term" value="F:sigma factor activity"/>
    <property type="evidence" value="ECO:0007669"/>
    <property type="project" value="UniProtKB-KW"/>
</dbReference>
<reference evidence="8 9" key="2">
    <citation type="submission" date="2020-03" db="EMBL/GenBank/DDBJ databases">
        <authorList>
            <person name="Ichikawa N."/>
            <person name="Kimura A."/>
            <person name="Kitahashi Y."/>
            <person name="Uohara A."/>
        </authorList>
    </citation>
    <scope>NUCLEOTIDE SEQUENCE [LARGE SCALE GENOMIC DNA]</scope>
    <source>
        <strain evidence="8 9">NBRC 108638</strain>
    </source>
</reference>
<dbReference type="NCBIfam" id="TIGR02983">
    <property type="entry name" value="SigE-fam_strep"/>
    <property type="match status" value="1"/>
</dbReference>
<dbReference type="InterPro" id="IPR014325">
    <property type="entry name" value="RNA_pol_sigma-E_actinobac"/>
</dbReference>
<keyword evidence="3" id="KW-0731">Sigma factor</keyword>
<dbReference type="SUPFAM" id="SSF88946">
    <property type="entry name" value="Sigma2 domain of RNA polymerase sigma factors"/>
    <property type="match status" value="1"/>
</dbReference>
<name>A0A6V8LBW2_9ACTN</name>
<comment type="similarity">
    <text evidence="1">Belongs to the sigma-70 factor family. ECF subfamily.</text>
</comment>
<keyword evidence="5" id="KW-0804">Transcription</keyword>
<dbReference type="Proteomes" id="UP000482960">
    <property type="component" value="Unassembled WGS sequence"/>
</dbReference>
<dbReference type="GO" id="GO:0003677">
    <property type="term" value="F:DNA binding"/>
    <property type="evidence" value="ECO:0007669"/>
    <property type="project" value="UniProtKB-KW"/>
</dbReference>
<dbReference type="PANTHER" id="PTHR43133:SF50">
    <property type="entry name" value="ECF RNA POLYMERASE SIGMA FACTOR SIGM"/>
    <property type="match status" value="1"/>
</dbReference>
<evidence type="ECO:0000256" key="2">
    <source>
        <dbReference type="ARBA" id="ARBA00023015"/>
    </source>
</evidence>
<dbReference type="InterPro" id="IPR013325">
    <property type="entry name" value="RNA_pol_sigma_r2"/>
</dbReference>
<dbReference type="EMBL" id="BLPG01000001">
    <property type="protein sequence ID" value="GFJ94682.1"/>
    <property type="molecule type" value="Genomic_DNA"/>
</dbReference>
<reference evidence="8 9" key="1">
    <citation type="submission" date="2020-03" db="EMBL/GenBank/DDBJ databases">
        <title>Whole genome shotgun sequence of Phytohabitans rumicis NBRC 108638.</title>
        <authorList>
            <person name="Komaki H."/>
            <person name="Tamura T."/>
        </authorList>
    </citation>
    <scope>NUCLEOTIDE SEQUENCE [LARGE SCALE GENOMIC DNA]</scope>
    <source>
        <strain evidence="8 9">NBRC 108638</strain>
    </source>
</reference>
<keyword evidence="9" id="KW-1185">Reference proteome</keyword>
<sequence>MDRYEGLREFVLTRGPSLSRTAYLLTGDHQHAEDLLQQALTKTAAHWRRVLAGGNPEGYVRRVMVNERTSRWRRRRYLEVSGPAADEVLAAGPPSGPSDEAESAVRRIGLRRALAALPPRQRAVIVLRFFEDLTEAQTAELMGCSTGTVKSQTHAALNRLRALAPELLADFAPEVTP</sequence>
<evidence type="ECO:0000313" key="9">
    <source>
        <dbReference type="Proteomes" id="UP000482960"/>
    </source>
</evidence>
<comment type="caution">
    <text evidence="8">The sequence shown here is derived from an EMBL/GenBank/DDBJ whole genome shotgun (WGS) entry which is preliminary data.</text>
</comment>
<feature type="domain" description="RNA polymerase sigma factor 70 region 4 type 2" evidence="7">
    <location>
        <begin position="110"/>
        <end position="160"/>
    </location>
</feature>
<organism evidence="8 9">
    <name type="scientific">Phytohabitans rumicis</name>
    <dbReference type="NCBI Taxonomy" id="1076125"/>
    <lineage>
        <taxon>Bacteria</taxon>
        <taxon>Bacillati</taxon>
        <taxon>Actinomycetota</taxon>
        <taxon>Actinomycetes</taxon>
        <taxon>Micromonosporales</taxon>
        <taxon>Micromonosporaceae</taxon>
    </lineage>
</organism>
<evidence type="ECO:0000256" key="3">
    <source>
        <dbReference type="ARBA" id="ARBA00023082"/>
    </source>
</evidence>
<dbReference type="InterPro" id="IPR014284">
    <property type="entry name" value="RNA_pol_sigma-70_dom"/>
</dbReference>
<proteinExistence type="inferred from homology"/>
<evidence type="ECO:0000256" key="1">
    <source>
        <dbReference type="ARBA" id="ARBA00010641"/>
    </source>
</evidence>
<dbReference type="Pfam" id="PF04542">
    <property type="entry name" value="Sigma70_r2"/>
    <property type="match status" value="1"/>
</dbReference>
<dbReference type="GO" id="GO:0006352">
    <property type="term" value="P:DNA-templated transcription initiation"/>
    <property type="evidence" value="ECO:0007669"/>
    <property type="project" value="InterPro"/>
</dbReference>
<keyword evidence="2" id="KW-0805">Transcription regulation</keyword>
<dbReference type="InterPro" id="IPR039425">
    <property type="entry name" value="RNA_pol_sigma-70-like"/>
</dbReference>
<evidence type="ECO:0000256" key="4">
    <source>
        <dbReference type="ARBA" id="ARBA00023125"/>
    </source>
</evidence>
<protein>
    <submittedName>
        <fullName evidence="8">DNA-directed RNA polymerase sigma-70 factor</fullName>
    </submittedName>
</protein>
<dbReference type="SUPFAM" id="SSF88659">
    <property type="entry name" value="Sigma3 and sigma4 domains of RNA polymerase sigma factors"/>
    <property type="match status" value="1"/>
</dbReference>
<dbReference type="InterPro" id="IPR036388">
    <property type="entry name" value="WH-like_DNA-bd_sf"/>
</dbReference>
<accession>A0A6V8LBW2</accession>
<dbReference type="GO" id="GO:0000428">
    <property type="term" value="C:DNA-directed RNA polymerase complex"/>
    <property type="evidence" value="ECO:0007669"/>
    <property type="project" value="UniProtKB-KW"/>
</dbReference>
<dbReference type="NCBIfam" id="TIGR02937">
    <property type="entry name" value="sigma70-ECF"/>
    <property type="match status" value="1"/>
</dbReference>
<dbReference type="Gene3D" id="1.10.1740.10">
    <property type="match status" value="1"/>
</dbReference>
<dbReference type="AlphaFoldDB" id="A0A6V8LBW2"/>
<gene>
    <name evidence="8" type="ORF">Prum_083240</name>
</gene>
<evidence type="ECO:0000313" key="8">
    <source>
        <dbReference type="EMBL" id="GFJ94682.1"/>
    </source>
</evidence>
<keyword evidence="8" id="KW-0240">DNA-directed RNA polymerase</keyword>
<dbReference type="InterPro" id="IPR013324">
    <property type="entry name" value="RNA_pol_sigma_r3/r4-like"/>
</dbReference>
<dbReference type="InterPro" id="IPR013249">
    <property type="entry name" value="RNA_pol_sigma70_r4_t2"/>
</dbReference>
<evidence type="ECO:0000259" key="7">
    <source>
        <dbReference type="Pfam" id="PF08281"/>
    </source>
</evidence>
<evidence type="ECO:0000256" key="5">
    <source>
        <dbReference type="ARBA" id="ARBA00023163"/>
    </source>
</evidence>
<feature type="domain" description="RNA polymerase sigma-70 region 2" evidence="6">
    <location>
        <begin position="15"/>
        <end position="76"/>
    </location>
</feature>